<dbReference type="Proteomes" id="UP001279734">
    <property type="component" value="Unassembled WGS sequence"/>
</dbReference>
<feature type="repeat" description="PPR" evidence="2">
    <location>
        <begin position="187"/>
        <end position="221"/>
    </location>
</feature>
<dbReference type="PROSITE" id="PS51375">
    <property type="entry name" value="PPR"/>
    <property type="match status" value="5"/>
</dbReference>
<dbReference type="PANTHER" id="PTHR47926:SF535">
    <property type="entry name" value="PENTACOTRIPEPTIDE-REPEAT REGION OF PRORP DOMAIN-CONTAINING PROTEIN"/>
    <property type="match status" value="1"/>
</dbReference>
<organism evidence="3 4">
    <name type="scientific">Nepenthes gracilis</name>
    <name type="common">Slender pitcher plant</name>
    <dbReference type="NCBI Taxonomy" id="150966"/>
    <lineage>
        <taxon>Eukaryota</taxon>
        <taxon>Viridiplantae</taxon>
        <taxon>Streptophyta</taxon>
        <taxon>Embryophyta</taxon>
        <taxon>Tracheophyta</taxon>
        <taxon>Spermatophyta</taxon>
        <taxon>Magnoliopsida</taxon>
        <taxon>eudicotyledons</taxon>
        <taxon>Gunneridae</taxon>
        <taxon>Pentapetalae</taxon>
        <taxon>Caryophyllales</taxon>
        <taxon>Nepenthaceae</taxon>
        <taxon>Nepenthes</taxon>
    </lineage>
</organism>
<dbReference type="Pfam" id="PF01535">
    <property type="entry name" value="PPR"/>
    <property type="match status" value="2"/>
</dbReference>
<keyword evidence="1" id="KW-0677">Repeat</keyword>
<reference evidence="3" key="1">
    <citation type="submission" date="2023-05" db="EMBL/GenBank/DDBJ databases">
        <title>Nepenthes gracilis genome sequencing.</title>
        <authorList>
            <person name="Fukushima K."/>
        </authorList>
    </citation>
    <scope>NUCLEOTIDE SEQUENCE</scope>
    <source>
        <strain evidence="3">SING2019-196</strain>
    </source>
</reference>
<dbReference type="Gene3D" id="1.25.40.10">
    <property type="entry name" value="Tetratricopeptide repeat domain"/>
    <property type="match status" value="4"/>
</dbReference>
<evidence type="ECO:0000313" key="4">
    <source>
        <dbReference type="Proteomes" id="UP001279734"/>
    </source>
</evidence>
<dbReference type="GO" id="GO:0009451">
    <property type="term" value="P:RNA modification"/>
    <property type="evidence" value="ECO:0007669"/>
    <property type="project" value="InterPro"/>
</dbReference>
<dbReference type="EMBL" id="BSYO01000020">
    <property type="protein sequence ID" value="GMH19547.1"/>
    <property type="molecule type" value="Genomic_DNA"/>
</dbReference>
<comment type="caution">
    <text evidence="3">The sequence shown here is derived from an EMBL/GenBank/DDBJ whole genome shotgun (WGS) entry which is preliminary data.</text>
</comment>
<evidence type="ECO:0000256" key="1">
    <source>
        <dbReference type="ARBA" id="ARBA00022737"/>
    </source>
</evidence>
<protein>
    <recommendedName>
        <fullName evidence="5">Pentatricopeptide repeat-containing protein</fullName>
    </recommendedName>
</protein>
<feature type="repeat" description="PPR" evidence="2">
    <location>
        <begin position="112"/>
        <end position="146"/>
    </location>
</feature>
<dbReference type="Pfam" id="PF20431">
    <property type="entry name" value="E_motif"/>
    <property type="match status" value="1"/>
</dbReference>
<feature type="repeat" description="PPR" evidence="2">
    <location>
        <begin position="320"/>
        <end position="350"/>
    </location>
</feature>
<dbReference type="InterPro" id="IPR046848">
    <property type="entry name" value="E_motif"/>
</dbReference>
<feature type="repeat" description="PPR" evidence="2">
    <location>
        <begin position="351"/>
        <end position="385"/>
    </location>
</feature>
<evidence type="ECO:0000313" key="3">
    <source>
        <dbReference type="EMBL" id="GMH19547.1"/>
    </source>
</evidence>
<feature type="repeat" description="PPR" evidence="2">
    <location>
        <begin position="249"/>
        <end position="284"/>
    </location>
</feature>
<evidence type="ECO:0008006" key="5">
    <source>
        <dbReference type="Google" id="ProtNLM"/>
    </source>
</evidence>
<dbReference type="Pfam" id="PF13041">
    <property type="entry name" value="PPR_2"/>
    <property type="match status" value="2"/>
</dbReference>
<dbReference type="InterPro" id="IPR011990">
    <property type="entry name" value="TPR-like_helical_dom_sf"/>
</dbReference>
<accession>A0AAD3SZM6</accession>
<proteinExistence type="predicted"/>
<name>A0AAD3SZM6_NEPGR</name>
<dbReference type="InterPro" id="IPR002885">
    <property type="entry name" value="PPR_rpt"/>
</dbReference>
<keyword evidence="4" id="KW-1185">Reference proteome</keyword>
<dbReference type="InterPro" id="IPR046960">
    <property type="entry name" value="PPR_At4g14850-like_plant"/>
</dbReference>
<dbReference type="GO" id="GO:0003723">
    <property type="term" value="F:RNA binding"/>
    <property type="evidence" value="ECO:0007669"/>
    <property type="project" value="InterPro"/>
</dbReference>
<gene>
    <name evidence="3" type="ORF">Nepgr_021388</name>
</gene>
<dbReference type="PANTHER" id="PTHR47926">
    <property type="entry name" value="PENTATRICOPEPTIDE REPEAT-CONTAINING PROTEIN"/>
    <property type="match status" value="1"/>
</dbReference>
<dbReference type="FunFam" id="1.25.40.10:FF:000090">
    <property type="entry name" value="Pentatricopeptide repeat-containing protein, chloroplastic"/>
    <property type="match status" value="1"/>
</dbReference>
<dbReference type="AlphaFoldDB" id="A0AAD3SZM6"/>
<dbReference type="NCBIfam" id="TIGR00756">
    <property type="entry name" value="PPR"/>
    <property type="match status" value="4"/>
</dbReference>
<sequence length="546" mass="61531">MRWWKMRNAKLPQIRPLGFSSMYFQKPPQPPDQKFSPTENCGLLPTSTSLSASLQHYINSDSPSRGLMIHAHILKTGFQPNTNVNIKLLILHLKSGGLVYARQLFEEMPNRTLSAYNYLINGYVGRGNIEESFDLVRQMSSSKEKPDGFTYSLILKLMNTGPSDLFLTCDVGRQVHAQILKSAIGEDLILFATLLDAYVKCRRVDYARRVFDRMLAKNVMCSTSIISGYMNEGYVEDAEEIFRKTAEKDVVIFNAMIEGYSKSIETCKKSIEMYIDMQRLNFRPTISTFASVIGACSLLTVSEIGQQVQSLLVKTEYITNIKIGSALIDMYSKCGKVDDAQRVFDYMPEKNIFSWTSMIDGYGKNGRSSKALEMFNRMQRQNPTKPNYVTFLSILSACAHAGLIDEGKYIFESMEKDYSMKPKMEHYSCMVDLLGRFGSIQMAWEFVMGMPEKPNSDVWAALLGSCRLYGEVNMANVVAEEIFKLRADSRPGAYVALSNTEAAAGRWENVGEVRELMKLRGISKATGSSWVGGYDGLECFHVGHKC</sequence>
<evidence type="ECO:0000256" key="2">
    <source>
        <dbReference type="PROSITE-ProRule" id="PRU00708"/>
    </source>
</evidence>